<dbReference type="Proteomes" id="UP000234681">
    <property type="component" value="Chromosome 4"/>
</dbReference>
<accession>A6ILC2</accession>
<dbReference type="AGR" id="RGD:1359153"/>
<evidence type="ECO:0000313" key="1">
    <source>
        <dbReference type="EMBL" id="EDM02018.1"/>
    </source>
</evidence>
<reference evidence="1 2" key="1">
    <citation type="submission" date="2005-09" db="EMBL/GenBank/DDBJ databases">
        <authorList>
            <person name="Mural R.J."/>
            <person name="Li P.W."/>
            <person name="Adams M.D."/>
            <person name="Amanatides P.G."/>
            <person name="Baden-Tillson H."/>
            <person name="Barnstead M."/>
            <person name="Chin S.H."/>
            <person name="Dew I."/>
            <person name="Evans C.A."/>
            <person name="Ferriera S."/>
            <person name="Flanigan M."/>
            <person name="Fosler C."/>
            <person name="Glodek A."/>
            <person name="Gu Z."/>
            <person name="Holt R.A."/>
            <person name="Jennings D."/>
            <person name="Kraft C.L."/>
            <person name="Lu F."/>
            <person name="Nguyen T."/>
            <person name="Nusskern D.R."/>
            <person name="Pfannkoch C.M."/>
            <person name="Sitter C."/>
            <person name="Sutton G.G."/>
            <person name="Venter J.C."/>
            <person name="Wang Z."/>
            <person name="Woodage T."/>
            <person name="Zheng X.H."/>
            <person name="Zhong F."/>
        </authorList>
    </citation>
    <scope>NUCLEOTIDE SEQUENCE [LARGE SCALE GENOMIC DNA]</scope>
    <source>
        <strain>BN</strain>
        <strain evidence="2">Sprague-Dawley</strain>
    </source>
</reference>
<dbReference type="EMBL" id="CH473964">
    <property type="protein sequence ID" value="EDM02018.1"/>
    <property type="molecule type" value="Genomic_DNA"/>
</dbReference>
<gene>
    <name evidence="1 3" type="primary">Usp18</name>
    <name evidence="1" type="ORF">rCG_29875</name>
</gene>
<organism evidence="1 2">
    <name type="scientific">Rattus norvegicus</name>
    <name type="common">Rat</name>
    <dbReference type="NCBI Taxonomy" id="10116"/>
    <lineage>
        <taxon>Eukaryota</taxon>
        <taxon>Metazoa</taxon>
        <taxon>Chordata</taxon>
        <taxon>Craniata</taxon>
        <taxon>Vertebrata</taxon>
        <taxon>Euteleostomi</taxon>
        <taxon>Mammalia</taxon>
        <taxon>Eutheria</taxon>
        <taxon>Euarchontoglires</taxon>
        <taxon>Glires</taxon>
        <taxon>Rodentia</taxon>
        <taxon>Myomorpha</taxon>
        <taxon>Muroidea</taxon>
        <taxon>Muridae</taxon>
        <taxon>Murinae</taxon>
        <taxon>Rattus</taxon>
    </lineage>
</organism>
<proteinExistence type="predicted"/>
<protein>
    <submittedName>
        <fullName evidence="1">Ubiquitin specific peptidase 18, isoform CRA_b</fullName>
    </submittedName>
</protein>
<evidence type="ECO:0000313" key="2">
    <source>
        <dbReference type="Proteomes" id="UP000234681"/>
    </source>
</evidence>
<sequence>MRFSVRNSQTEGNCLSLGLHEDWILTDILTPSESDRLFSPLLYPHLLHFNENRNLKTIIKPYL</sequence>
<dbReference type="RGD" id="1359153">
    <property type="gene designation" value="Usp18"/>
</dbReference>
<name>A6ILC2_RAT</name>
<dbReference type="AlphaFoldDB" id="A6ILC2"/>
<evidence type="ECO:0000313" key="3">
    <source>
        <dbReference type="RGD" id="1359153"/>
    </source>
</evidence>